<dbReference type="EMBL" id="MU275960">
    <property type="protein sequence ID" value="KAI0045125.1"/>
    <property type="molecule type" value="Genomic_DNA"/>
</dbReference>
<name>A0ACB8RM63_9AGAM</name>
<comment type="caution">
    <text evidence="1">The sequence shown here is derived from an EMBL/GenBank/DDBJ whole genome shotgun (WGS) entry which is preliminary data.</text>
</comment>
<dbReference type="Proteomes" id="UP000814033">
    <property type="component" value="Unassembled WGS sequence"/>
</dbReference>
<accession>A0ACB8RM63</accession>
<proteinExistence type="predicted"/>
<reference evidence="1" key="2">
    <citation type="journal article" date="2022" name="New Phytol.">
        <title>Evolutionary transition to the ectomycorrhizal habit in the genomes of a hyperdiverse lineage of mushroom-forming fungi.</title>
        <authorList>
            <person name="Looney B."/>
            <person name="Miyauchi S."/>
            <person name="Morin E."/>
            <person name="Drula E."/>
            <person name="Courty P.E."/>
            <person name="Kohler A."/>
            <person name="Kuo A."/>
            <person name="LaButti K."/>
            <person name="Pangilinan J."/>
            <person name="Lipzen A."/>
            <person name="Riley R."/>
            <person name="Andreopoulos W."/>
            <person name="He G."/>
            <person name="Johnson J."/>
            <person name="Nolan M."/>
            <person name="Tritt A."/>
            <person name="Barry K.W."/>
            <person name="Grigoriev I.V."/>
            <person name="Nagy L.G."/>
            <person name="Hibbett D."/>
            <person name="Henrissat B."/>
            <person name="Matheny P.B."/>
            <person name="Labbe J."/>
            <person name="Martin F.M."/>
        </authorList>
    </citation>
    <scope>NUCLEOTIDE SEQUENCE</scope>
    <source>
        <strain evidence="1">FP105234-sp</strain>
    </source>
</reference>
<reference evidence="1" key="1">
    <citation type="submission" date="2021-02" db="EMBL/GenBank/DDBJ databases">
        <authorList>
            <consortium name="DOE Joint Genome Institute"/>
            <person name="Ahrendt S."/>
            <person name="Looney B.P."/>
            <person name="Miyauchi S."/>
            <person name="Morin E."/>
            <person name="Drula E."/>
            <person name="Courty P.E."/>
            <person name="Chicoki N."/>
            <person name="Fauchery L."/>
            <person name="Kohler A."/>
            <person name="Kuo A."/>
            <person name="Labutti K."/>
            <person name="Pangilinan J."/>
            <person name="Lipzen A."/>
            <person name="Riley R."/>
            <person name="Andreopoulos W."/>
            <person name="He G."/>
            <person name="Johnson J."/>
            <person name="Barry K.W."/>
            <person name="Grigoriev I.V."/>
            <person name="Nagy L."/>
            <person name="Hibbett D."/>
            <person name="Henrissat B."/>
            <person name="Matheny P.B."/>
            <person name="Labbe J."/>
            <person name="Martin F."/>
        </authorList>
    </citation>
    <scope>NUCLEOTIDE SEQUENCE</scope>
    <source>
        <strain evidence="1">FP105234-sp</strain>
    </source>
</reference>
<keyword evidence="2" id="KW-1185">Reference proteome</keyword>
<evidence type="ECO:0000313" key="2">
    <source>
        <dbReference type="Proteomes" id="UP000814033"/>
    </source>
</evidence>
<protein>
    <submittedName>
        <fullName evidence="1">Uncharacterized protein</fullName>
    </submittedName>
</protein>
<sequence length="109" mass="11754">MNPDKKLCSRQKKRTPSALISGAITPLCSSSCAWASFAQDNAGCAFASREHDHDHDAGTRTTAHDCGLVAVVVMRTAQKTMLDAPLRTHPLDGRHSSLDTPVCYFAITL</sequence>
<organism evidence="1 2">
    <name type="scientific">Auriscalpium vulgare</name>
    <dbReference type="NCBI Taxonomy" id="40419"/>
    <lineage>
        <taxon>Eukaryota</taxon>
        <taxon>Fungi</taxon>
        <taxon>Dikarya</taxon>
        <taxon>Basidiomycota</taxon>
        <taxon>Agaricomycotina</taxon>
        <taxon>Agaricomycetes</taxon>
        <taxon>Russulales</taxon>
        <taxon>Auriscalpiaceae</taxon>
        <taxon>Auriscalpium</taxon>
    </lineage>
</organism>
<evidence type="ECO:0000313" key="1">
    <source>
        <dbReference type="EMBL" id="KAI0045125.1"/>
    </source>
</evidence>
<gene>
    <name evidence="1" type="ORF">FA95DRAFT_164772</name>
</gene>